<name>L7JSQ2_TRAHO</name>
<dbReference type="VEuPathDB" id="MicrosporidiaDB:THOM_3028"/>
<accession>L7JSQ2</accession>
<sequence length="66" mass="8200">MDDKELEWFINMNRRSWCYDQLTRESLRNGKLRMKDRKNTSQKVDEIVADKMRQERRAIPWKKRNG</sequence>
<organism evidence="1 2">
    <name type="scientific">Trachipleistophora hominis</name>
    <name type="common">Microsporidian parasite</name>
    <dbReference type="NCBI Taxonomy" id="72359"/>
    <lineage>
        <taxon>Eukaryota</taxon>
        <taxon>Fungi</taxon>
        <taxon>Fungi incertae sedis</taxon>
        <taxon>Microsporidia</taxon>
        <taxon>Pleistophoridae</taxon>
        <taxon>Trachipleistophora</taxon>
    </lineage>
</organism>
<protein>
    <submittedName>
        <fullName evidence="1">Uncharacterized protein</fullName>
    </submittedName>
</protein>
<evidence type="ECO:0000313" key="1">
    <source>
        <dbReference type="EMBL" id="ELQ74076.1"/>
    </source>
</evidence>
<dbReference type="Proteomes" id="UP000011185">
    <property type="component" value="Unassembled WGS sequence"/>
</dbReference>
<keyword evidence="2" id="KW-1185">Reference proteome</keyword>
<dbReference type="HOGENOM" id="CLU_2832981_0_0_1"/>
<dbReference type="EMBL" id="JH994079">
    <property type="protein sequence ID" value="ELQ74076.1"/>
    <property type="molecule type" value="Genomic_DNA"/>
</dbReference>
<proteinExistence type="predicted"/>
<reference evidence="1 2" key="1">
    <citation type="journal article" date="2012" name="PLoS Pathog.">
        <title>The genome of the obligate intracellular parasite Trachipleistophora hominis: new insights into microsporidian genome dynamics and reductive evolution.</title>
        <authorList>
            <person name="Heinz E."/>
            <person name="Williams T.A."/>
            <person name="Nakjang S."/>
            <person name="Noel C.J."/>
            <person name="Swan D.C."/>
            <person name="Goldberg A.V."/>
            <person name="Harris S.R."/>
            <person name="Weinmaier T."/>
            <person name="Markert S."/>
            <person name="Becher D."/>
            <person name="Bernhardt J."/>
            <person name="Dagan T."/>
            <person name="Hacker C."/>
            <person name="Lucocq J.M."/>
            <person name="Schweder T."/>
            <person name="Rattei T."/>
            <person name="Hall N."/>
            <person name="Hirt R.P."/>
            <person name="Embley T.M."/>
        </authorList>
    </citation>
    <scope>NUCLEOTIDE SEQUENCE [LARGE SCALE GENOMIC DNA]</scope>
</reference>
<dbReference type="AlphaFoldDB" id="L7JSQ2"/>
<gene>
    <name evidence="1" type="ORF">THOM_3028</name>
</gene>
<evidence type="ECO:0000313" key="2">
    <source>
        <dbReference type="Proteomes" id="UP000011185"/>
    </source>
</evidence>
<dbReference type="InParanoid" id="L7JSQ2"/>